<feature type="region of interest" description="Disordered" evidence="1">
    <location>
        <begin position="1"/>
        <end position="24"/>
    </location>
</feature>
<dbReference type="AlphaFoldDB" id="A0A0C3E8E1"/>
<sequence>MKLPFGKKTATPNDAATEEPKPPGFWKSIDWKLMLALLFPVTLETLDYTVVATAQSHIAVSILAPFVQTNPTSNLLVRI</sequence>
<dbReference type="InParanoid" id="A0A0C3E8E1"/>
<reference evidence="2 3" key="1">
    <citation type="submission" date="2014-04" db="EMBL/GenBank/DDBJ databases">
        <authorList>
            <consortium name="DOE Joint Genome Institute"/>
            <person name="Kuo A."/>
            <person name="Kohler A."/>
            <person name="Nagy L.G."/>
            <person name="Floudas D."/>
            <person name="Copeland A."/>
            <person name="Barry K.W."/>
            <person name="Cichocki N."/>
            <person name="Veneault-Fourrey C."/>
            <person name="LaButti K."/>
            <person name="Lindquist E.A."/>
            <person name="Lipzen A."/>
            <person name="Lundell T."/>
            <person name="Morin E."/>
            <person name="Murat C."/>
            <person name="Sun H."/>
            <person name="Tunlid A."/>
            <person name="Henrissat B."/>
            <person name="Grigoriev I.V."/>
            <person name="Hibbett D.S."/>
            <person name="Martin F."/>
            <person name="Nordberg H.P."/>
            <person name="Cantor M.N."/>
            <person name="Hua S.X."/>
        </authorList>
    </citation>
    <scope>NUCLEOTIDE SEQUENCE [LARGE SCALE GENOMIC DNA]</scope>
    <source>
        <strain evidence="2 3">Foug A</strain>
    </source>
</reference>
<keyword evidence="3" id="KW-1185">Reference proteome</keyword>
<dbReference type="STRING" id="1036808.A0A0C3E8E1"/>
<dbReference type="HOGENOM" id="CLU_2607400_0_0_1"/>
<evidence type="ECO:0000256" key="1">
    <source>
        <dbReference type="SAM" id="MobiDB-lite"/>
    </source>
</evidence>
<organism evidence="2 3">
    <name type="scientific">Scleroderma citrinum Foug A</name>
    <dbReference type="NCBI Taxonomy" id="1036808"/>
    <lineage>
        <taxon>Eukaryota</taxon>
        <taxon>Fungi</taxon>
        <taxon>Dikarya</taxon>
        <taxon>Basidiomycota</taxon>
        <taxon>Agaricomycotina</taxon>
        <taxon>Agaricomycetes</taxon>
        <taxon>Agaricomycetidae</taxon>
        <taxon>Boletales</taxon>
        <taxon>Sclerodermatineae</taxon>
        <taxon>Sclerodermataceae</taxon>
        <taxon>Scleroderma</taxon>
    </lineage>
</organism>
<dbReference type="Proteomes" id="UP000053989">
    <property type="component" value="Unassembled WGS sequence"/>
</dbReference>
<dbReference type="OrthoDB" id="6770063at2759"/>
<dbReference type="EMBL" id="KN822027">
    <property type="protein sequence ID" value="KIM64639.1"/>
    <property type="molecule type" value="Genomic_DNA"/>
</dbReference>
<protein>
    <submittedName>
        <fullName evidence="2">Uncharacterized protein</fullName>
    </submittedName>
</protein>
<accession>A0A0C3E8E1</accession>
<reference evidence="3" key="2">
    <citation type="submission" date="2015-01" db="EMBL/GenBank/DDBJ databases">
        <title>Evolutionary Origins and Diversification of the Mycorrhizal Mutualists.</title>
        <authorList>
            <consortium name="DOE Joint Genome Institute"/>
            <consortium name="Mycorrhizal Genomics Consortium"/>
            <person name="Kohler A."/>
            <person name="Kuo A."/>
            <person name="Nagy L.G."/>
            <person name="Floudas D."/>
            <person name="Copeland A."/>
            <person name="Barry K.W."/>
            <person name="Cichocki N."/>
            <person name="Veneault-Fourrey C."/>
            <person name="LaButti K."/>
            <person name="Lindquist E.A."/>
            <person name="Lipzen A."/>
            <person name="Lundell T."/>
            <person name="Morin E."/>
            <person name="Murat C."/>
            <person name="Riley R."/>
            <person name="Ohm R."/>
            <person name="Sun H."/>
            <person name="Tunlid A."/>
            <person name="Henrissat B."/>
            <person name="Grigoriev I.V."/>
            <person name="Hibbett D.S."/>
            <person name="Martin F."/>
        </authorList>
    </citation>
    <scope>NUCLEOTIDE SEQUENCE [LARGE SCALE GENOMIC DNA]</scope>
    <source>
        <strain evidence="3">Foug A</strain>
    </source>
</reference>
<name>A0A0C3E8E1_9AGAM</name>
<evidence type="ECO:0000313" key="2">
    <source>
        <dbReference type="EMBL" id="KIM64639.1"/>
    </source>
</evidence>
<proteinExistence type="predicted"/>
<evidence type="ECO:0000313" key="3">
    <source>
        <dbReference type="Proteomes" id="UP000053989"/>
    </source>
</evidence>
<gene>
    <name evidence="2" type="ORF">SCLCIDRAFT_1213142</name>
</gene>